<feature type="transmembrane region" description="Helical" evidence="1">
    <location>
        <begin position="158"/>
        <end position="181"/>
    </location>
</feature>
<feature type="domain" description="Urease accessory protein UreH-like transmembrane" evidence="2">
    <location>
        <begin position="7"/>
        <end position="202"/>
    </location>
</feature>
<feature type="transmembrane region" description="Helical" evidence="1">
    <location>
        <begin position="125"/>
        <end position="146"/>
    </location>
</feature>
<dbReference type="STRING" id="869212.Turpa_4051"/>
<sequence>MTFALSAFVMGLFASGHCLGMCGPLVLALPQGDDRLGRAVFYRLIYNIGRVFTYAGLGLIAGLLGAILVIEVAQGQVARIAGGALILVAALQLLPRFQIRGMSHFYSSLSRYVSPRLKSTGAGKFFILGSLNGFLPCGMVAAALVVSVASETPADSVLYMAIYGLGTLPMMLTASLMGFYLAARTRRVLSVVGPVYGILLGILLIVRPELVAPHCR</sequence>
<dbReference type="PANTHER" id="PTHR42208">
    <property type="entry name" value="HEAVY METAL TRANSPORTER-RELATED"/>
    <property type="match status" value="1"/>
</dbReference>
<dbReference type="Proteomes" id="UP000006048">
    <property type="component" value="Chromosome"/>
</dbReference>
<gene>
    <name evidence="3" type="ordered locus">Turpa_4051</name>
</gene>
<keyword evidence="1" id="KW-0472">Membrane</keyword>
<dbReference type="Pfam" id="PF13386">
    <property type="entry name" value="DsbD_2"/>
    <property type="match status" value="1"/>
</dbReference>
<feature type="transmembrane region" description="Helical" evidence="1">
    <location>
        <begin position="51"/>
        <end position="70"/>
    </location>
</feature>
<keyword evidence="1" id="KW-0812">Transmembrane</keyword>
<feature type="transmembrane region" description="Helical" evidence="1">
    <location>
        <begin position="188"/>
        <end position="206"/>
    </location>
</feature>
<dbReference type="AlphaFoldDB" id="I4BBM8"/>
<protein>
    <submittedName>
        <fullName evidence="3">Integral membrane protein</fullName>
    </submittedName>
</protein>
<name>I4BBM8_TURPD</name>
<accession>I4BBM8</accession>
<reference evidence="3 4" key="1">
    <citation type="submission" date="2012-06" db="EMBL/GenBank/DDBJ databases">
        <title>The complete chromosome of genome of Turneriella parva DSM 21527.</title>
        <authorList>
            <consortium name="US DOE Joint Genome Institute (JGI-PGF)"/>
            <person name="Lucas S."/>
            <person name="Han J."/>
            <person name="Lapidus A."/>
            <person name="Bruce D."/>
            <person name="Goodwin L."/>
            <person name="Pitluck S."/>
            <person name="Peters L."/>
            <person name="Kyrpides N."/>
            <person name="Mavromatis K."/>
            <person name="Ivanova N."/>
            <person name="Mikhailova N."/>
            <person name="Chertkov O."/>
            <person name="Detter J.C."/>
            <person name="Tapia R."/>
            <person name="Han C."/>
            <person name="Land M."/>
            <person name="Hauser L."/>
            <person name="Markowitz V."/>
            <person name="Cheng J.-F."/>
            <person name="Hugenholtz P."/>
            <person name="Woyke T."/>
            <person name="Wu D."/>
            <person name="Gronow S."/>
            <person name="Wellnitz S."/>
            <person name="Brambilla E."/>
            <person name="Klenk H.-P."/>
            <person name="Eisen J.A."/>
        </authorList>
    </citation>
    <scope>NUCLEOTIDE SEQUENCE [LARGE SCALE GENOMIC DNA]</scope>
    <source>
        <strain evidence="4">ATCC BAA-1111 / DSM 21527 / NCTC 11395 / H</strain>
    </source>
</reference>
<feature type="transmembrane region" description="Helical" evidence="1">
    <location>
        <begin position="76"/>
        <end position="94"/>
    </location>
</feature>
<evidence type="ECO:0000259" key="2">
    <source>
        <dbReference type="Pfam" id="PF13386"/>
    </source>
</evidence>
<dbReference type="OrthoDB" id="9800141at2"/>
<feature type="transmembrane region" description="Helical" evidence="1">
    <location>
        <begin position="6"/>
        <end position="30"/>
    </location>
</feature>
<organism evidence="3 4">
    <name type="scientific">Turneriella parva (strain ATCC BAA-1111 / DSM 21527 / NCTC 11395 / H)</name>
    <name type="common">Leptospira parva</name>
    <dbReference type="NCBI Taxonomy" id="869212"/>
    <lineage>
        <taxon>Bacteria</taxon>
        <taxon>Pseudomonadati</taxon>
        <taxon>Spirochaetota</taxon>
        <taxon>Spirochaetia</taxon>
        <taxon>Leptospirales</taxon>
        <taxon>Leptospiraceae</taxon>
        <taxon>Turneriella</taxon>
    </lineage>
</organism>
<keyword evidence="4" id="KW-1185">Reference proteome</keyword>
<dbReference type="KEGG" id="tpx:Turpa_4051"/>
<evidence type="ECO:0000256" key="1">
    <source>
        <dbReference type="SAM" id="Phobius"/>
    </source>
</evidence>
<evidence type="ECO:0000313" key="4">
    <source>
        <dbReference type="Proteomes" id="UP000006048"/>
    </source>
</evidence>
<dbReference type="RefSeq" id="WP_014805161.1">
    <property type="nucleotide sequence ID" value="NC_018020.1"/>
</dbReference>
<proteinExistence type="predicted"/>
<dbReference type="PANTHER" id="PTHR42208:SF1">
    <property type="entry name" value="HEAVY METAL TRANSPORTER"/>
    <property type="match status" value="1"/>
</dbReference>
<keyword evidence="1" id="KW-1133">Transmembrane helix</keyword>
<evidence type="ECO:0000313" key="3">
    <source>
        <dbReference type="EMBL" id="AFM14685.1"/>
    </source>
</evidence>
<dbReference type="HOGENOM" id="CLU_032635_1_0_12"/>
<dbReference type="InterPro" id="IPR039447">
    <property type="entry name" value="UreH-like_TM_dom"/>
</dbReference>
<dbReference type="EMBL" id="CP002959">
    <property type="protein sequence ID" value="AFM14685.1"/>
    <property type="molecule type" value="Genomic_DNA"/>
</dbReference>